<dbReference type="GO" id="GO:0046982">
    <property type="term" value="F:protein heterodimerization activity"/>
    <property type="evidence" value="ECO:0007669"/>
    <property type="project" value="InterPro"/>
</dbReference>
<keyword evidence="4 8" id="KW-0158">Chromosome</keyword>
<evidence type="ECO:0000256" key="3">
    <source>
        <dbReference type="ARBA" id="ARBA00006564"/>
    </source>
</evidence>
<dbReference type="EMBL" id="KV749076">
    <property type="protein sequence ID" value="OCL11287.1"/>
    <property type="molecule type" value="Genomic_DNA"/>
</dbReference>
<comment type="function">
    <text evidence="8">Core component of nucleosome. Nucleosomes wrap and compact DNA into chromatin, limiting DNA accessibility to the cellular machineries which require DNA as a template. Histones thereby play a central role in transcription regulation, DNA repair, DNA replication and chromosomal stability. DNA accessibility is regulated via a complex set of post-translational modifications of histones, also called histone code, and nucleosome remodeling.</text>
</comment>
<gene>
    <name evidence="10" type="ORF">AOQ84DRAFT_353116</name>
</gene>
<dbReference type="AlphaFoldDB" id="A0A8E2F657"/>
<dbReference type="SUPFAM" id="SSF47113">
    <property type="entry name" value="Histone-fold"/>
    <property type="match status" value="1"/>
</dbReference>
<reference evidence="10 11" key="1">
    <citation type="journal article" date="2016" name="Nat. Commun.">
        <title>Ectomycorrhizal ecology is imprinted in the genome of the dominant symbiotic fungus Cenococcum geophilum.</title>
        <authorList>
            <consortium name="DOE Joint Genome Institute"/>
            <person name="Peter M."/>
            <person name="Kohler A."/>
            <person name="Ohm R.A."/>
            <person name="Kuo A."/>
            <person name="Krutzmann J."/>
            <person name="Morin E."/>
            <person name="Arend M."/>
            <person name="Barry K.W."/>
            <person name="Binder M."/>
            <person name="Choi C."/>
            <person name="Clum A."/>
            <person name="Copeland A."/>
            <person name="Grisel N."/>
            <person name="Haridas S."/>
            <person name="Kipfer T."/>
            <person name="LaButti K."/>
            <person name="Lindquist E."/>
            <person name="Lipzen A."/>
            <person name="Maire R."/>
            <person name="Meier B."/>
            <person name="Mihaltcheva S."/>
            <person name="Molinier V."/>
            <person name="Murat C."/>
            <person name="Poggeler S."/>
            <person name="Quandt C.A."/>
            <person name="Sperisen C."/>
            <person name="Tritt A."/>
            <person name="Tisserant E."/>
            <person name="Crous P.W."/>
            <person name="Henrissat B."/>
            <person name="Nehls U."/>
            <person name="Egli S."/>
            <person name="Spatafora J.W."/>
            <person name="Grigoriev I.V."/>
            <person name="Martin F.M."/>
        </authorList>
    </citation>
    <scope>NUCLEOTIDE SEQUENCE [LARGE SCALE GENOMIC DNA]</scope>
    <source>
        <strain evidence="10 11">CBS 207.34</strain>
    </source>
</reference>
<evidence type="ECO:0000256" key="5">
    <source>
        <dbReference type="ARBA" id="ARBA00023125"/>
    </source>
</evidence>
<keyword evidence="6 8" id="KW-0539">Nucleus</keyword>
<comment type="subunit">
    <text evidence="8">The nucleosome is a histone octamer containing two molecules each of H2A, H2B, H3 and H4 assembled in one H3-H4 heterotetramer and two H2A-H2B heterodimers. The octamer wraps approximately 147 bp of DNA.</text>
</comment>
<dbReference type="GO" id="GO:0005634">
    <property type="term" value="C:nucleus"/>
    <property type="evidence" value="ECO:0007669"/>
    <property type="project" value="UniProtKB-SubCell"/>
</dbReference>
<comment type="subcellular location">
    <subcellularLocation>
        <location evidence="2">Chromosome</location>
    </subcellularLocation>
    <subcellularLocation>
        <location evidence="1">Nucleus</location>
    </subcellularLocation>
</comment>
<evidence type="ECO:0000256" key="6">
    <source>
        <dbReference type="ARBA" id="ARBA00023242"/>
    </source>
</evidence>
<dbReference type="InterPro" id="IPR001951">
    <property type="entry name" value="Histone_H4"/>
</dbReference>
<dbReference type="CDD" id="cd22912">
    <property type="entry name" value="HFD_H4"/>
    <property type="match status" value="1"/>
</dbReference>
<protein>
    <recommendedName>
        <fullName evidence="8">Histone H4</fullName>
    </recommendedName>
</protein>
<keyword evidence="7 8" id="KW-0544">Nucleosome core</keyword>
<dbReference type="Proteomes" id="UP000250140">
    <property type="component" value="Unassembled WGS sequence"/>
</dbReference>
<dbReference type="OrthoDB" id="3919494at2759"/>
<evidence type="ECO:0000256" key="8">
    <source>
        <dbReference type="RuleBase" id="RU000528"/>
    </source>
</evidence>
<sequence length="127" mass="14122">MARPSNSNRPIRPIRQPAPHLPYGGPAGRGLGKGKAFKRHRKVLKDNIQGVTKGDIRRLARRGGVKRISANIYEDVRSALVARLRLLMREITAVVEHCGRKTIVVTDVVFILNRVGTPLYGFGLPHK</sequence>
<evidence type="ECO:0000256" key="2">
    <source>
        <dbReference type="ARBA" id="ARBA00004286"/>
    </source>
</evidence>
<dbReference type="SMART" id="SM00417">
    <property type="entry name" value="H4"/>
    <property type="match status" value="1"/>
</dbReference>
<comment type="similarity">
    <text evidence="3 8">Belongs to the histone H4 family.</text>
</comment>
<organism evidence="10 11">
    <name type="scientific">Glonium stellatum</name>
    <dbReference type="NCBI Taxonomy" id="574774"/>
    <lineage>
        <taxon>Eukaryota</taxon>
        <taxon>Fungi</taxon>
        <taxon>Dikarya</taxon>
        <taxon>Ascomycota</taxon>
        <taxon>Pezizomycotina</taxon>
        <taxon>Dothideomycetes</taxon>
        <taxon>Pleosporomycetidae</taxon>
        <taxon>Gloniales</taxon>
        <taxon>Gloniaceae</taxon>
        <taxon>Glonium</taxon>
    </lineage>
</organism>
<dbReference type="Gene3D" id="1.10.20.10">
    <property type="entry name" value="Histone, subunit A"/>
    <property type="match status" value="1"/>
</dbReference>
<dbReference type="GO" id="GO:0003677">
    <property type="term" value="F:DNA binding"/>
    <property type="evidence" value="ECO:0007669"/>
    <property type="project" value="UniProtKB-KW"/>
</dbReference>
<evidence type="ECO:0000256" key="1">
    <source>
        <dbReference type="ARBA" id="ARBA00004123"/>
    </source>
</evidence>
<name>A0A8E2F657_9PEZI</name>
<dbReference type="GO" id="GO:0000786">
    <property type="term" value="C:nucleosome"/>
    <property type="evidence" value="ECO:0007669"/>
    <property type="project" value="UniProtKB-KW"/>
</dbReference>
<dbReference type="InterPro" id="IPR009072">
    <property type="entry name" value="Histone-fold"/>
</dbReference>
<keyword evidence="11" id="KW-1185">Reference proteome</keyword>
<keyword evidence="5 8" id="KW-0238">DNA-binding</keyword>
<evidence type="ECO:0000313" key="10">
    <source>
        <dbReference type="EMBL" id="OCL11287.1"/>
    </source>
</evidence>
<feature type="region of interest" description="Disordered" evidence="9">
    <location>
        <begin position="1"/>
        <end position="35"/>
    </location>
</feature>
<evidence type="ECO:0000313" key="11">
    <source>
        <dbReference type="Proteomes" id="UP000250140"/>
    </source>
</evidence>
<dbReference type="PANTHER" id="PTHR10484">
    <property type="entry name" value="HISTONE H4"/>
    <property type="match status" value="1"/>
</dbReference>
<evidence type="ECO:0000256" key="7">
    <source>
        <dbReference type="ARBA" id="ARBA00023269"/>
    </source>
</evidence>
<dbReference type="GO" id="GO:0030527">
    <property type="term" value="F:structural constituent of chromatin"/>
    <property type="evidence" value="ECO:0007669"/>
    <property type="project" value="InterPro"/>
</dbReference>
<dbReference type="PRINTS" id="PR00623">
    <property type="entry name" value="HISTONEH4"/>
</dbReference>
<evidence type="ECO:0000256" key="9">
    <source>
        <dbReference type="SAM" id="MobiDB-lite"/>
    </source>
</evidence>
<accession>A0A8E2F657</accession>
<proteinExistence type="inferred from homology"/>
<evidence type="ECO:0000256" key="4">
    <source>
        <dbReference type="ARBA" id="ARBA00022454"/>
    </source>
</evidence>